<keyword evidence="2" id="KW-0677">Repeat</keyword>
<dbReference type="InterPro" id="IPR015943">
    <property type="entry name" value="WD40/YVTN_repeat-like_dom_sf"/>
</dbReference>
<feature type="domain" description="WDR90 4th beta-propeller" evidence="4">
    <location>
        <begin position="951"/>
        <end position="1068"/>
    </location>
</feature>
<dbReference type="CDD" id="cd00200">
    <property type="entry name" value="WD40"/>
    <property type="match status" value="2"/>
</dbReference>
<feature type="repeat" description="WD" evidence="3">
    <location>
        <begin position="987"/>
        <end position="1028"/>
    </location>
</feature>
<dbReference type="SUPFAM" id="SSF52540">
    <property type="entry name" value="P-loop containing nucleoside triphosphate hydrolases"/>
    <property type="match status" value="1"/>
</dbReference>
<feature type="repeat" description="WD" evidence="3">
    <location>
        <begin position="772"/>
        <end position="813"/>
    </location>
</feature>
<dbReference type="InterPro" id="IPR055440">
    <property type="entry name" value="Beta-prop_WDR90_4th"/>
</dbReference>
<dbReference type="Gene3D" id="3.40.50.300">
    <property type="entry name" value="P-loop containing nucleotide triphosphate hydrolases"/>
    <property type="match status" value="1"/>
</dbReference>
<organism evidence="6 7">
    <name type="scientific">Serendipita vermifera MAFF 305830</name>
    <dbReference type="NCBI Taxonomy" id="933852"/>
    <lineage>
        <taxon>Eukaryota</taxon>
        <taxon>Fungi</taxon>
        <taxon>Dikarya</taxon>
        <taxon>Basidiomycota</taxon>
        <taxon>Agaricomycotina</taxon>
        <taxon>Agaricomycetes</taxon>
        <taxon>Sebacinales</taxon>
        <taxon>Serendipitaceae</taxon>
        <taxon>Serendipita</taxon>
    </lineage>
</organism>
<sequence length="1148" mass="126248">CLEGTRQGIRKRFREWVTDLEAPNILWINGYPGVGKSAIASTIVEELRSSNRLGSSFFFQRERASAMSPNALWCKVAYDLGRRYPSIRKYIVTALETNESLPTSPNVDVLFRGLIYEPLTKSDDIPTEKLPVIVLDALDECGGIDGWRSDNRTDLIKTLKIWSSLPCSFKLVVTSRWERDIERLFSTTSHCSIEIPSGEKTDSHSSADIQTFLIHELRQLLDQYPSLPTDWPGEGDILRLIDGARGIFIWIKTVIELLKSGEPRRTLRQILSSGAGSMNGLYSWILHAAFPKPSCDDKKEFCAVLGAIILTREPLDAASLGHFLSIDGSSMEYIYNGLKSVLEYGGIIRIRHQSFVDFLLDSRDCPQSFLINKERESRNLTLCCLKTMKNYLRFNICNLESSYVRNQDVPNLAQRVDECIPPYLSYSSRYWASHLAETEFDREMNDSLQYFMGRQFLWWLEVMSLIQQINVTSNMLQALVSWLRKSDQDDLFARDMQKFLAAFASVISQSAPHIYISALPFAPQSLGVSQHYLKHYPRTLVVKKGWNNSWPALQAIFIGHRNAITSVAFSPDGRQIVSGSLDYTIRVWDAETGERVLGPLPGHSGTVTSVSFSLDGRRIVSGSSDVTIRVWDAKTGEILVGPLEGHNAAVTSVSFSPNGRHLVSGSRDRTVRVWDIETGETIIGPLKGHSKWVNSVSFSLDGKRIVSGSDDCTIRVWNAKTGGRVVGPLRGHNAAVTSVSFSPDGRQIVSGSRDCTIRVWDTETGGMLIGPLQGHDSWVNSVSFSPNGRRIVSGSKDRTIRVWDAGTSEMVLGPLQGHSDCINSISFALDGRRIISGSSDCTIGVWDVETRDMVVSPLQGHSDSVRSVSFSSDGRRIVSGSRDRTVRVWDADTGEPVLGPLQGHSNWVNSVSFSLNGRRVVSGSDDCTIRVWNSQTGETVVGPLQGHSAAVTSVSFSPDGRQLVSGSRDRTVRVWDAETGEMVVGLLRGHSGCVNSVSFSLDGSRVVSGSNDCTIRVWNAETGESVLGPLHGHNAAVTSVSFSLDGTRIVSGSRDRKVRVWDPSTGKAVLDPLQGHGDCVNSVSFSPDGGRIVSASDDCTILVWNAKTGERVVGPLQGHSAAVTSVSFSPDGRKIVSGSKDCTVRVWD</sequence>
<proteinExistence type="predicted"/>
<dbReference type="InterPro" id="IPR027417">
    <property type="entry name" value="P-loop_NTPase"/>
</dbReference>
<feature type="repeat" description="WD" evidence="3">
    <location>
        <begin position="643"/>
        <end position="684"/>
    </location>
</feature>
<feature type="repeat" description="WD" evidence="3">
    <location>
        <begin position="858"/>
        <end position="899"/>
    </location>
</feature>
<evidence type="ECO:0000259" key="4">
    <source>
        <dbReference type="Pfam" id="PF23342"/>
    </source>
</evidence>
<feature type="repeat" description="WD" evidence="3">
    <location>
        <begin position="901"/>
        <end position="942"/>
    </location>
</feature>
<evidence type="ECO:0000256" key="1">
    <source>
        <dbReference type="ARBA" id="ARBA00022574"/>
    </source>
</evidence>
<feature type="repeat" description="WD" evidence="3">
    <location>
        <begin position="686"/>
        <end position="727"/>
    </location>
</feature>
<feature type="repeat" description="WD" evidence="3">
    <location>
        <begin position="1030"/>
        <end position="1071"/>
    </location>
</feature>
<dbReference type="InterPro" id="IPR020472">
    <property type="entry name" value="WD40_PAC1"/>
</dbReference>
<dbReference type="InterPro" id="IPR036322">
    <property type="entry name" value="WD40_repeat_dom_sf"/>
</dbReference>
<evidence type="ECO:0000256" key="2">
    <source>
        <dbReference type="ARBA" id="ARBA00022737"/>
    </source>
</evidence>
<dbReference type="STRING" id="933852.A0A0C3AZR3"/>
<dbReference type="Gene3D" id="2.130.10.10">
    <property type="entry name" value="YVTN repeat-like/Quinoprotein amine dehydrogenase"/>
    <property type="match status" value="8"/>
</dbReference>
<dbReference type="Proteomes" id="UP000054097">
    <property type="component" value="Unassembled WGS sequence"/>
</dbReference>
<dbReference type="EMBL" id="KN824320">
    <property type="protein sequence ID" value="KIM24746.1"/>
    <property type="molecule type" value="Genomic_DNA"/>
</dbReference>
<dbReference type="Pfam" id="PF00400">
    <property type="entry name" value="WD40"/>
    <property type="match status" value="11"/>
</dbReference>
<gene>
    <name evidence="6" type="ORF">M408DRAFT_49152</name>
</gene>
<dbReference type="InterPro" id="IPR050505">
    <property type="entry name" value="WDR55/POC1"/>
</dbReference>
<dbReference type="PANTHER" id="PTHR44019:SF8">
    <property type="entry name" value="POC1 CENTRIOLAR PROTEIN HOMOLOG"/>
    <property type="match status" value="1"/>
</dbReference>
<dbReference type="PANTHER" id="PTHR44019">
    <property type="entry name" value="WD REPEAT-CONTAINING PROTEIN 55"/>
    <property type="match status" value="1"/>
</dbReference>
<keyword evidence="1 3" id="KW-0853">WD repeat</keyword>
<accession>A0A0C3AZR3</accession>
<dbReference type="InterPro" id="IPR019775">
    <property type="entry name" value="WD40_repeat_CS"/>
</dbReference>
<dbReference type="PROSITE" id="PS50294">
    <property type="entry name" value="WD_REPEATS_REGION"/>
    <property type="match status" value="14"/>
</dbReference>
<reference evidence="6 7" key="1">
    <citation type="submission" date="2014-04" db="EMBL/GenBank/DDBJ databases">
        <authorList>
            <consortium name="DOE Joint Genome Institute"/>
            <person name="Kuo A."/>
            <person name="Zuccaro A."/>
            <person name="Kohler A."/>
            <person name="Nagy L.G."/>
            <person name="Floudas D."/>
            <person name="Copeland A."/>
            <person name="Barry K.W."/>
            <person name="Cichocki N."/>
            <person name="Veneault-Fourrey C."/>
            <person name="LaButti K."/>
            <person name="Lindquist E.A."/>
            <person name="Lipzen A."/>
            <person name="Lundell T."/>
            <person name="Morin E."/>
            <person name="Murat C."/>
            <person name="Sun H."/>
            <person name="Tunlid A."/>
            <person name="Henrissat B."/>
            <person name="Grigoriev I.V."/>
            <person name="Hibbett D.S."/>
            <person name="Martin F."/>
            <person name="Nordberg H.P."/>
            <person name="Cantor M.N."/>
            <person name="Hua S.X."/>
        </authorList>
    </citation>
    <scope>NUCLEOTIDE SEQUENCE [LARGE SCALE GENOMIC DNA]</scope>
    <source>
        <strain evidence="6 7">MAFF 305830</strain>
    </source>
</reference>
<feature type="repeat" description="WD" evidence="3">
    <location>
        <begin position="557"/>
        <end position="598"/>
    </location>
</feature>
<keyword evidence="7" id="KW-1185">Reference proteome</keyword>
<dbReference type="OrthoDB" id="538223at2759"/>
<feature type="repeat" description="WD" evidence="3">
    <location>
        <begin position="729"/>
        <end position="770"/>
    </location>
</feature>
<feature type="non-terminal residue" evidence="6">
    <location>
        <position position="1"/>
    </location>
</feature>
<dbReference type="Pfam" id="PF24883">
    <property type="entry name" value="NPHP3_N"/>
    <property type="match status" value="1"/>
</dbReference>
<feature type="non-terminal residue" evidence="6">
    <location>
        <position position="1148"/>
    </location>
</feature>
<dbReference type="AlphaFoldDB" id="A0A0C3AZR3"/>
<dbReference type="PROSITE" id="PS50082">
    <property type="entry name" value="WD_REPEATS_2"/>
    <property type="match status" value="14"/>
</dbReference>
<feature type="repeat" description="WD" evidence="3">
    <location>
        <begin position="815"/>
        <end position="856"/>
    </location>
</feature>
<evidence type="ECO:0000313" key="6">
    <source>
        <dbReference type="EMBL" id="KIM24746.1"/>
    </source>
</evidence>
<feature type="repeat" description="WD" evidence="3">
    <location>
        <begin position="944"/>
        <end position="985"/>
    </location>
</feature>
<dbReference type="HOGENOM" id="CLU_000288_6_3_1"/>
<feature type="repeat" description="WD" evidence="3">
    <location>
        <begin position="1116"/>
        <end position="1148"/>
    </location>
</feature>
<reference evidence="7" key="2">
    <citation type="submission" date="2015-01" db="EMBL/GenBank/DDBJ databases">
        <title>Evolutionary Origins and Diversification of the Mycorrhizal Mutualists.</title>
        <authorList>
            <consortium name="DOE Joint Genome Institute"/>
            <consortium name="Mycorrhizal Genomics Consortium"/>
            <person name="Kohler A."/>
            <person name="Kuo A."/>
            <person name="Nagy L.G."/>
            <person name="Floudas D."/>
            <person name="Copeland A."/>
            <person name="Barry K.W."/>
            <person name="Cichocki N."/>
            <person name="Veneault-Fourrey C."/>
            <person name="LaButti K."/>
            <person name="Lindquist E.A."/>
            <person name="Lipzen A."/>
            <person name="Lundell T."/>
            <person name="Morin E."/>
            <person name="Murat C."/>
            <person name="Riley R."/>
            <person name="Ohm R."/>
            <person name="Sun H."/>
            <person name="Tunlid A."/>
            <person name="Henrissat B."/>
            <person name="Grigoriev I.V."/>
            <person name="Hibbett D.S."/>
            <person name="Martin F."/>
        </authorList>
    </citation>
    <scope>NUCLEOTIDE SEQUENCE [LARGE SCALE GENOMIC DNA]</scope>
    <source>
        <strain evidence="7">MAFF 305830</strain>
    </source>
</reference>
<dbReference type="InterPro" id="IPR001680">
    <property type="entry name" value="WD40_rpt"/>
</dbReference>
<dbReference type="SMART" id="SM00320">
    <property type="entry name" value="WD40"/>
    <property type="match status" value="14"/>
</dbReference>
<dbReference type="SUPFAM" id="SSF50978">
    <property type="entry name" value="WD40 repeat-like"/>
    <property type="match status" value="2"/>
</dbReference>
<dbReference type="InterPro" id="IPR056884">
    <property type="entry name" value="NPHP3-like_N"/>
</dbReference>
<feature type="repeat" description="WD" evidence="3">
    <location>
        <begin position="1073"/>
        <end position="1114"/>
    </location>
</feature>
<evidence type="ECO:0000259" key="5">
    <source>
        <dbReference type="Pfam" id="PF24883"/>
    </source>
</evidence>
<dbReference type="PROSITE" id="PS00678">
    <property type="entry name" value="WD_REPEATS_1"/>
    <property type="match status" value="11"/>
</dbReference>
<evidence type="ECO:0000313" key="7">
    <source>
        <dbReference type="Proteomes" id="UP000054097"/>
    </source>
</evidence>
<evidence type="ECO:0000256" key="3">
    <source>
        <dbReference type="PROSITE-ProRule" id="PRU00221"/>
    </source>
</evidence>
<feature type="domain" description="Nephrocystin 3-like N-terminal" evidence="5">
    <location>
        <begin position="11"/>
        <end position="176"/>
    </location>
</feature>
<dbReference type="Pfam" id="PF23342">
    <property type="entry name" value="WDR90_beta-prop_4th"/>
    <property type="match status" value="1"/>
</dbReference>
<dbReference type="PRINTS" id="PR00320">
    <property type="entry name" value="GPROTEINBRPT"/>
</dbReference>
<feature type="repeat" description="WD" evidence="3">
    <location>
        <begin position="600"/>
        <end position="641"/>
    </location>
</feature>
<name>A0A0C3AZR3_SERVB</name>
<protein>
    <submittedName>
        <fullName evidence="6">Uncharacterized protein</fullName>
    </submittedName>
</protein>